<dbReference type="SUPFAM" id="SSF51905">
    <property type="entry name" value="FAD/NAD(P)-binding domain"/>
    <property type="match status" value="1"/>
</dbReference>
<dbReference type="PANTHER" id="PTHR11552">
    <property type="entry name" value="GLUCOSE-METHANOL-CHOLINE GMC OXIDOREDUCTASE"/>
    <property type="match status" value="1"/>
</dbReference>
<evidence type="ECO:0000256" key="4">
    <source>
        <dbReference type="ARBA" id="ARBA00022729"/>
    </source>
</evidence>
<comment type="cofactor">
    <cofactor evidence="1">
        <name>FAD</name>
        <dbReference type="ChEBI" id="CHEBI:57692"/>
    </cofactor>
</comment>
<feature type="chain" id="PRO_5040473169" evidence="9">
    <location>
        <begin position="29"/>
        <end position="735"/>
    </location>
</feature>
<accession>A0A9P3UJF9</accession>
<dbReference type="EMBL" id="BRPK01000001">
    <property type="protein sequence ID" value="GLB33281.1"/>
    <property type="molecule type" value="Genomic_DNA"/>
</dbReference>
<sequence>MHTAGRGQPHAVLWDALLSELFLAGGTGRSDQPRKVTLAFILAFVGGHMEPPKYSLGGRGCGAARRVLGSESKNTDADAPQTEFTFCPERLTSHSPVAPCRPSRLHQPHEVIPTRAVPGMPPCSPYHASSDPESISPDPRYLETRANFCMMGLKMACRVPSALSICLLHFHDFLASAALVGYAQGAAAPAPADYLIVGGGTAGLVLANRLSEDPNVSVLVLEGGGDGLGNVNISDFRLVGAAWGTDIDWQFPAQPLKYANNRTLTPGPRGKVLGGSSAINGDVFDRGDAREYDQWEVLGNTGWNFNSLFPAGQKSEHFYPPPADSDIEYVLSHHGTTGNVATSYSRNAPPIHDAIISSVVNSGGFKSSDLEGGNATGIAHVTNARLPSNDTRATSATAYYFPYSYRPNFQVILHATATRILWSSTDEENAVASGVEYVDQGGVTRTASAKTVVLSAGTWGSPPILERSGVGNATYLASLGIQSVVDLPGVGENLSEQTLVPMQWQLNSSLPLGDVTPFLLNVESVQTTVGPANLATAESLLNAPPPNLKPALYDAHKRLYQNHTTWVEDYIAVSTPAEGPSVLVMYPVNLHPLSKGSVHIVSSNGLEYPKIEYNFFQNPFDLFLMAAGCARAQKIASTPPLSDWIVAPIAPAANVNTIDALQDYVRANAAYTNHIIGTALMGPRQDGGVVDPNLKVYGTKNVYVVDASVIPIEPAAHLQGTVYAFAEHAASLFKQ</sequence>
<dbReference type="Pfam" id="PF00732">
    <property type="entry name" value="GMC_oxred_N"/>
    <property type="match status" value="1"/>
</dbReference>
<organism evidence="12 13">
    <name type="scientific">Lyophyllum shimeji</name>
    <name type="common">Hon-shimeji</name>
    <name type="synonym">Tricholoma shimeji</name>
    <dbReference type="NCBI Taxonomy" id="47721"/>
    <lineage>
        <taxon>Eukaryota</taxon>
        <taxon>Fungi</taxon>
        <taxon>Dikarya</taxon>
        <taxon>Basidiomycota</taxon>
        <taxon>Agaricomycotina</taxon>
        <taxon>Agaricomycetes</taxon>
        <taxon>Agaricomycetidae</taxon>
        <taxon>Agaricales</taxon>
        <taxon>Tricholomatineae</taxon>
        <taxon>Lyophyllaceae</taxon>
        <taxon>Lyophyllum</taxon>
    </lineage>
</organism>
<keyword evidence="13" id="KW-1185">Reference proteome</keyword>
<evidence type="ECO:0000256" key="9">
    <source>
        <dbReference type="SAM" id="SignalP"/>
    </source>
</evidence>
<dbReference type="InterPro" id="IPR007867">
    <property type="entry name" value="GMC_OxRtase_C"/>
</dbReference>
<keyword evidence="6" id="KW-0560">Oxidoreductase</keyword>
<protein>
    <submittedName>
        <fullName evidence="12">GMC oxidoreductase family protein</fullName>
    </submittedName>
</protein>
<feature type="signal peptide" evidence="9">
    <location>
        <begin position="1"/>
        <end position="28"/>
    </location>
</feature>
<keyword evidence="5 8" id="KW-0274">FAD</keyword>
<dbReference type="InterPro" id="IPR027424">
    <property type="entry name" value="Glucose_Oxidase_domain_2"/>
</dbReference>
<dbReference type="SUPFAM" id="SSF54373">
    <property type="entry name" value="FAD-linked reductases, C-terminal domain"/>
    <property type="match status" value="1"/>
</dbReference>
<dbReference type="AlphaFoldDB" id="A0A9P3UJF9"/>
<dbReference type="PANTHER" id="PTHR11552:SF201">
    <property type="entry name" value="GLUCOSE-METHANOL-CHOLINE OXIDOREDUCTASE N-TERMINAL DOMAIN-CONTAINING PROTEIN"/>
    <property type="match status" value="1"/>
</dbReference>
<gene>
    <name evidence="12" type="ORF">LshimejAT787_0101650</name>
</gene>
<name>A0A9P3UJF9_LYOSH</name>
<comment type="similarity">
    <text evidence="2 8">Belongs to the GMC oxidoreductase family.</text>
</comment>
<feature type="domain" description="Glucose-methanol-choline oxidoreductase N-terminal" evidence="10">
    <location>
        <begin position="270"/>
        <end position="293"/>
    </location>
</feature>
<dbReference type="PROSITE" id="PS00623">
    <property type="entry name" value="GMC_OXRED_1"/>
    <property type="match status" value="1"/>
</dbReference>
<keyword evidence="4 9" id="KW-0732">Signal</keyword>
<dbReference type="InterPro" id="IPR000172">
    <property type="entry name" value="GMC_OxRdtase_N"/>
</dbReference>
<evidence type="ECO:0000256" key="7">
    <source>
        <dbReference type="ARBA" id="ARBA00023180"/>
    </source>
</evidence>
<dbReference type="GO" id="GO:0016614">
    <property type="term" value="F:oxidoreductase activity, acting on CH-OH group of donors"/>
    <property type="evidence" value="ECO:0007669"/>
    <property type="project" value="InterPro"/>
</dbReference>
<evidence type="ECO:0000256" key="1">
    <source>
        <dbReference type="ARBA" id="ARBA00001974"/>
    </source>
</evidence>
<evidence type="ECO:0000259" key="11">
    <source>
        <dbReference type="PROSITE" id="PS00624"/>
    </source>
</evidence>
<feature type="domain" description="Glucose-methanol-choline oxidoreductase N-terminal" evidence="11">
    <location>
        <begin position="457"/>
        <end position="471"/>
    </location>
</feature>
<keyword evidence="7" id="KW-0325">Glycoprotein</keyword>
<comment type="caution">
    <text evidence="12">The sequence shown here is derived from an EMBL/GenBank/DDBJ whole genome shotgun (WGS) entry which is preliminary data.</text>
</comment>
<dbReference type="Pfam" id="PF05199">
    <property type="entry name" value="GMC_oxred_C"/>
    <property type="match status" value="1"/>
</dbReference>
<evidence type="ECO:0000256" key="3">
    <source>
        <dbReference type="ARBA" id="ARBA00022630"/>
    </source>
</evidence>
<dbReference type="Gene3D" id="3.50.50.60">
    <property type="entry name" value="FAD/NAD(P)-binding domain"/>
    <property type="match status" value="1"/>
</dbReference>
<dbReference type="Proteomes" id="UP001063166">
    <property type="component" value="Unassembled WGS sequence"/>
</dbReference>
<dbReference type="InterPro" id="IPR012132">
    <property type="entry name" value="GMC_OxRdtase"/>
</dbReference>
<proteinExistence type="inferred from homology"/>
<dbReference type="InterPro" id="IPR036188">
    <property type="entry name" value="FAD/NAD-bd_sf"/>
</dbReference>
<dbReference type="OrthoDB" id="269227at2759"/>
<evidence type="ECO:0000256" key="6">
    <source>
        <dbReference type="ARBA" id="ARBA00023002"/>
    </source>
</evidence>
<dbReference type="GO" id="GO:0050660">
    <property type="term" value="F:flavin adenine dinucleotide binding"/>
    <property type="evidence" value="ECO:0007669"/>
    <property type="project" value="InterPro"/>
</dbReference>
<dbReference type="Gene3D" id="3.30.560.10">
    <property type="entry name" value="Glucose Oxidase, domain 3"/>
    <property type="match status" value="1"/>
</dbReference>
<dbReference type="Gene3D" id="4.10.450.10">
    <property type="entry name" value="Glucose Oxidase, domain 2"/>
    <property type="match status" value="1"/>
</dbReference>
<evidence type="ECO:0000313" key="12">
    <source>
        <dbReference type="EMBL" id="GLB33281.1"/>
    </source>
</evidence>
<reference evidence="12" key="1">
    <citation type="submission" date="2022-07" db="EMBL/GenBank/DDBJ databases">
        <title>The genome of Lyophyllum shimeji provides insight into the initial evolution of ectomycorrhizal fungal genome.</title>
        <authorList>
            <person name="Kobayashi Y."/>
            <person name="Shibata T."/>
            <person name="Hirakawa H."/>
            <person name="Shigenobu S."/>
            <person name="Nishiyama T."/>
            <person name="Yamada A."/>
            <person name="Hasebe M."/>
            <person name="Kawaguchi M."/>
        </authorList>
    </citation>
    <scope>NUCLEOTIDE SEQUENCE</scope>
    <source>
        <strain evidence="12">AT787</strain>
    </source>
</reference>
<evidence type="ECO:0000256" key="5">
    <source>
        <dbReference type="ARBA" id="ARBA00022827"/>
    </source>
</evidence>
<dbReference type="PROSITE" id="PS00624">
    <property type="entry name" value="GMC_OXRED_2"/>
    <property type="match status" value="1"/>
</dbReference>
<evidence type="ECO:0000313" key="13">
    <source>
        <dbReference type="Proteomes" id="UP001063166"/>
    </source>
</evidence>
<evidence type="ECO:0000256" key="2">
    <source>
        <dbReference type="ARBA" id="ARBA00010790"/>
    </source>
</evidence>
<evidence type="ECO:0000259" key="10">
    <source>
        <dbReference type="PROSITE" id="PS00623"/>
    </source>
</evidence>
<evidence type="ECO:0000256" key="8">
    <source>
        <dbReference type="RuleBase" id="RU003968"/>
    </source>
</evidence>
<keyword evidence="3 8" id="KW-0285">Flavoprotein</keyword>